<protein>
    <submittedName>
        <fullName evidence="2">Uncharacterized protein</fullName>
    </submittedName>
</protein>
<feature type="compositionally biased region" description="Low complexity" evidence="1">
    <location>
        <begin position="278"/>
        <end position="288"/>
    </location>
</feature>
<feature type="compositionally biased region" description="Basic and acidic residues" evidence="1">
    <location>
        <begin position="44"/>
        <end position="55"/>
    </location>
</feature>
<organism evidence="2 3">
    <name type="scientific">Hyaloscypha variabilis (strain UAMH 11265 / GT02V1 / F)</name>
    <name type="common">Meliniomyces variabilis</name>
    <dbReference type="NCBI Taxonomy" id="1149755"/>
    <lineage>
        <taxon>Eukaryota</taxon>
        <taxon>Fungi</taxon>
        <taxon>Dikarya</taxon>
        <taxon>Ascomycota</taxon>
        <taxon>Pezizomycotina</taxon>
        <taxon>Leotiomycetes</taxon>
        <taxon>Helotiales</taxon>
        <taxon>Hyaloscyphaceae</taxon>
        <taxon>Hyaloscypha</taxon>
        <taxon>Hyaloscypha variabilis</taxon>
    </lineage>
</organism>
<proteinExistence type="predicted"/>
<dbReference type="AlphaFoldDB" id="A0A2J6RHH2"/>
<evidence type="ECO:0000313" key="2">
    <source>
        <dbReference type="EMBL" id="PMD37975.1"/>
    </source>
</evidence>
<accession>A0A2J6RHH2</accession>
<gene>
    <name evidence="2" type="ORF">L207DRAFT_513929</name>
</gene>
<dbReference type="OrthoDB" id="4252443at2759"/>
<feature type="region of interest" description="Disordered" evidence="1">
    <location>
        <begin position="271"/>
        <end position="292"/>
    </location>
</feature>
<sequence>MSDSREPTSTNVPQWRRNAKPSGNPFLLQLARRPKDTAKWMDQRFVREAPSRTRDGSLSAQPTGPTPETSLESLGPDLWFLISANVPKSTLLSICQTSSSLHSQVIPVLYHSIDLSTHTPPDGIIISFRDRRKVYEGQYLFMRQILLKPEYGQYVRSLKWTVGVENGQVWSVALDNSGFRAPTSLDGERVVWSSGNIGKLFERLTQVVNLDIECTNKGGGLMDVSESRDLFPIVQKVNLAGTSNPSYILSRVGTTTLSVLNLGPYPPGRPDFSGLTQSVSSSSNTNPPKSKKYPDILHPSFQLRCKGLHTLSVTLQHLDNMSEIRYFYAALATFILNIRPRSFIFHLVGMNGKSLLQPTARFTDHGHTCPNCRRRMVVGPNGVLSHWHSLSAGTLTNVIPQHFKVGLLPVLMKGWDGLQRIEITGVLKLLLVDLRRELSERGIELAGALAGDGWEEI</sequence>
<evidence type="ECO:0000313" key="3">
    <source>
        <dbReference type="Proteomes" id="UP000235786"/>
    </source>
</evidence>
<feature type="region of interest" description="Disordered" evidence="1">
    <location>
        <begin position="1"/>
        <end position="26"/>
    </location>
</feature>
<dbReference type="Proteomes" id="UP000235786">
    <property type="component" value="Unassembled WGS sequence"/>
</dbReference>
<feature type="region of interest" description="Disordered" evidence="1">
    <location>
        <begin position="44"/>
        <end position="69"/>
    </location>
</feature>
<reference evidence="2 3" key="1">
    <citation type="submission" date="2016-04" db="EMBL/GenBank/DDBJ databases">
        <title>A degradative enzymes factory behind the ericoid mycorrhizal symbiosis.</title>
        <authorList>
            <consortium name="DOE Joint Genome Institute"/>
            <person name="Martino E."/>
            <person name="Morin E."/>
            <person name="Grelet G."/>
            <person name="Kuo A."/>
            <person name="Kohler A."/>
            <person name="Daghino S."/>
            <person name="Barry K."/>
            <person name="Choi C."/>
            <person name="Cichocki N."/>
            <person name="Clum A."/>
            <person name="Copeland A."/>
            <person name="Hainaut M."/>
            <person name="Haridas S."/>
            <person name="Labutti K."/>
            <person name="Lindquist E."/>
            <person name="Lipzen A."/>
            <person name="Khouja H.-R."/>
            <person name="Murat C."/>
            <person name="Ohm R."/>
            <person name="Olson A."/>
            <person name="Spatafora J."/>
            <person name="Veneault-Fourrey C."/>
            <person name="Henrissat B."/>
            <person name="Grigoriev I."/>
            <person name="Martin F."/>
            <person name="Perotto S."/>
        </authorList>
    </citation>
    <scope>NUCLEOTIDE SEQUENCE [LARGE SCALE GENOMIC DNA]</scope>
    <source>
        <strain evidence="2 3">F</strain>
    </source>
</reference>
<keyword evidence="3" id="KW-1185">Reference proteome</keyword>
<evidence type="ECO:0000256" key="1">
    <source>
        <dbReference type="SAM" id="MobiDB-lite"/>
    </source>
</evidence>
<dbReference type="EMBL" id="KZ613948">
    <property type="protein sequence ID" value="PMD37975.1"/>
    <property type="molecule type" value="Genomic_DNA"/>
</dbReference>
<feature type="compositionally biased region" description="Polar residues" evidence="1">
    <location>
        <begin position="56"/>
        <end position="69"/>
    </location>
</feature>
<name>A0A2J6RHH2_HYAVF</name>